<dbReference type="InterPro" id="IPR017853">
    <property type="entry name" value="GH"/>
</dbReference>
<dbReference type="Pfam" id="PF01183">
    <property type="entry name" value="Glyco_hydro_25"/>
    <property type="match status" value="1"/>
</dbReference>
<dbReference type="SUPFAM" id="SSF51445">
    <property type="entry name" value="(Trans)glycosidases"/>
    <property type="match status" value="1"/>
</dbReference>
<dbReference type="EMBL" id="JAWXXV010000001">
    <property type="protein sequence ID" value="MDX5984002.1"/>
    <property type="molecule type" value="Genomic_DNA"/>
</dbReference>
<evidence type="ECO:0000256" key="1">
    <source>
        <dbReference type="ARBA" id="ARBA00010646"/>
    </source>
</evidence>
<comment type="caution">
    <text evidence="2">The sequence shown here is derived from an EMBL/GenBank/DDBJ whole genome shotgun (WGS) entry which is preliminary data.</text>
</comment>
<comment type="similarity">
    <text evidence="1">Belongs to the glycosyl hydrolase 25 family.</text>
</comment>
<evidence type="ECO:0000313" key="3">
    <source>
        <dbReference type="Proteomes" id="UP001279660"/>
    </source>
</evidence>
<dbReference type="PANTHER" id="PTHR34135">
    <property type="entry name" value="LYSOZYME"/>
    <property type="match status" value="1"/>
</dbReference>
<dbReference type="Gene3D" id="3.20.20.80">
    <property type="entry name" value="Glycosidases"/>
    <property type="match status" value="1"/>
</dbReference>
<name>A0ABU4PJH8_9SPHN</name>
<protein>
    <submittedName>
        <fullName evidence="2">GH25 family lysozyme</fullName>
    </submittedName>
</protein>
<sequence>MASGIRTFGIDVSHWNGKVSWDVVLKPDAPVTVHFAYVKASQLYLGASGHAVHQKDSEFDENWAALKQHGLKRGAYHYCMPDFTAQEMADLFLSVYHPSKGDLLPTLDVEDEYVHAIQSGTKTRAQLVAQIVEFGKILVTATGHQPFLYIRKDIADFLGNPPEFAAFPLWLANYNHPPTPPVPKPWTGYTLWQYSEQGHLAGVPGNCDLDYLNGPPALLDSLLI</sequence>
<dbReference type="PANTHER" id="PTHR34135:SF2">
    <property type="entry name" value="LYSOZYME"/>
    <property type="match status" value="1"/>
</dbReference>
<dbReference type="PROSITE" id="PS51904">
    <property type="entry name" value="GLYCOSYL_HYDROL_F25_2"/>
    <property type="match status" value="1"/>
</dbReference>
<keyword evidence="3" id="KW-1185">Reference proteome</keyword>
<proteinExistence type="inferred from homology"/>
<gene>
    <name evidence="2" type="ORF">SIL82_06995</name>
</gene>
<dbReference type="InterPro" id="IPR002053">
    <property type="entry name" value="Glyco_hydro_25"/>
</dbReference>
<dbReference type="RefSeq" id="WP_010404046.1">
    <property type="nucleotide sequence ID" value="NZ_JAWXXV010000001.1"/>
</dbReference>
<dbReference type="Proteomes" id="UP001279660">
    <property type="component" value="Unassembled WGS sequence"/>
</dbReference>
<organism evidence="2 3">
    <name type="scientific">Sphingomonas echinoides</name>
    <dbReference type="NCBI Taxonomy" id="59803"/>
    <lineage>
        <taxon>Bacteria</taxon>
        <taxon>Pseudomonadati</taxon>
        <taxon>Pseudomonadota</taxon>
        <taxon>Alphaproteobacteria</taxon>
        <taxon>Sphingomonadales</taxon>
        <taxon>Sphingomonadaceae</taxon>
        <taxon>Sphingomonas</taxon>
    </lineage>
</organism>
<reference evidence="2 3" key="1">
    <citation type="submission" date="2023-11" db="EMBL/GenBank/DDBJ databases">
        <title>MicrobeMod: A computational toolkit for identifying prokaryotic methylation and restriction-modification with nanopore sequencing.</title>
        <authorList>
            <person name="Crits-Christoph A."/>
            <person name="Kang S.C."/>
            <person name="Lee H."/>
            <person name="Ostrov N."/>
        </authorList>
    </citation>
    <scope>NUCLEOTIDE SEQUENCE [LARGE SCALE GENOMIC DNA]</scope>
    <source>
        <strain evidence="2 3">ATCC 14820</strain>
    </source>
</reference>
<accession>A0ABU4PJH8</accession>
<evidence type="ECO:0000313" key="2">
    <source>
        <dbReference type="EMBL" id="MDX5984002.1"/>
    </source>
</evidence>